<dbReference type="AlphaFoldDB" id="A0A1B5L6G5"/>
<protein>
    <submittedName>
        <fullName evidence="2">Uncharacterized protein</fullName>
    </submittedName>
</protein>
<accession>A0A1B5L6G5</accession>
<feature type="compositionally biased region" description="Basic and acidic residues" evidence="1">
    <location>
        <begin position="261"/>
        <end position="282"/>
    </location>
</feature>
<sequence>MAREEVAPIFSCNPFESESESESESKSCWRVGRSEDSVSSHLVEFLRPALEVVHRNTGKAVRKKLVNQCSRWQKRNLSALFASGKRCRISPIRLAARLVKESPLGRGGSEGNETAEMAQEIRPDAGQQNVPDAVADCPIPRDNLPNQAGCEEAERGKEAIFGTQKEPNKAYQNNVGHNERRQANDGNRGRKSTRIEKKVENLGRRNREEEDGEEEADQRRIHYGPVLVSIEPRPATTGLSTLRESQWPGLLLAKKPQQSSRSREKKEMSEGARGQEIRNRSDEDADANV</sequence>
<dbReference type="EMBL" id="BBTG02000089">
    <property type="protein sequence ID" value="GAO19189.1"/>
    <property type="molecule type" value="Genomic_DNA"/>
</dbReference>
<feature type="compositionally biased region" description="Basic and acidic residues" evidence="1">
    <location>
        <begin position="193"/>
        <end position="208"/>
    </location>
</feature>
<dbReference type="Proteomes" id="UP000054053">
    <property type="component" value="Unassembled WGS sequence"/>
</dbReference>
<organism evidence="2 3">
    <name type="scientific">Ustilaginoidea virens</name>
    <name type="common">Rice false smut fungus</name>
    <name type="synonym">Villosiclava virens</name>
    <dbReference type="NCBI Taxonomy" id="1159556"/>
    <lineage>
        <taxon>Eukaryota</taxon>
        <taxon>Fungi</taxon>
        <taxon>Dikarya</taxon>
        <taxon>Ascomycota</taxon>
        <taxon>Pezizomycotina</taxon>
        <taxon>Sordariomycetes</taxon>
        <taxon>Hypocreomycetidae</taxon>
        <taxon>Hypocreales</taxon>
        <taxon>Clavicipitaceae</taxon>
        <taxon>Ustilaginoidea</taxon>
    </lineage>
</organism>
<comment type="caution">
    <text evidence="2">The sequence shown here is derived from an EMBL/GenBank/DDBJ whole genome shotgun (WGS) entry which is preliminary data.</text>
</comment>
<proteinExistence type="predicted"/>
<evidence type="ECO:0000313" key="3">
    <source>
        <dbReference type="Proteomes" id="UP000054053"/>
    </source>
</evidence>
<reference evidence="3" key="1">
    <citation type="journal article" date="2016" name="Genome Announc.">
        <title>Genome sequence of Ustilaginoidea virens IPU010, a rice pathogenic fungus causing false smut.</title>
        <authorList>
            <person name="Kumagai T."/>
            <person name="Ishii T."/>
            <person name="Terai G."/>
            <person name="Umemura M."/>
            <person name="Machida M."/>
            <person name="Asai K."/>
        </authorList>
    </citation>
    <scope>NUCLEOTIDE SEQUENCE [LARGE SCALE GENOMIC DNA]</scope>
    <source>
        <strain evidence="3">IPU010</strain>
    </source>
</reference>
<feature type="region of interest" description="Disordered" evidence="1">
    <location>
        <begin position="160"/>
        <end position="289"/>
    </location>
</feature>
<evidence type="ECO:0000256" key="1">
    <source>
        <dbReference type="SAM" id="MobiDB-lite"/>
    </source>
</evidence>
<evidence type="ECO:0000313" key="2">
    <source>
        <dbReference type="EMBL" id="GAO19189.1"/>
    </source>
</evidence>
<gene>
    <name evidence="2" type="ORF">UVI_02063590</name>
</gene>
<name>A0A1B5L6G5_USTVR</name>